<reference evidence="2" key="1">
    <citation type="submission" date="2015-09" db="EMBL/GenBank/DDBJ databases">
        <authorList>
            <consortium name="Pathogen Informatics"/>
        </authorList>
    </citation>
    <scope>NUCLEOTIDE SEQUENCE [LARGE SCALE GENOMIC DNA]</scope>
    <source>
        <strain evidence="2">Lake Konstanz</strain>
    </source>
</reference>
<evidence type="ECO:0000313" key="1">
    <source>
        <dbReference type="EMBL" id="CUG92966.1"/>
    </source>
</evidence>
<organism evidence="1 2">
    <name type="scientific">Bodo saltans</name>
    <name type="common">Flagellated protozoan</name>
    <dbReference type="NCBI Taxonomy" id="75058"/>
    <lineage>
        <taxon>Eukaryota</taxon>
        <taxon>Discoba</taxon>
        <taxon>Euglenozoa</taxon>
        <taxon>Kinetoplastea</taxon>
        <taxon>Metakinetoplastina</taxon>
        <taxon>Eubodonida</taxon>
        <taxon>Bodonidae</taxon>
        <taxon>Bodo</taxon>
    </lineage>
</organism>
<keyword evidence="2" id="KW-1185">Reference proteome</keyword>
<accession>A0A0S4JQE1</accession>
<dbReference type="EMBL" id="CYKH01002099">
    <property type="protein sequence ID" value="CUG92966.1"/>
    <property type="molecule type" value="Genomic_DNA"/>
</dbReference>
<gene>
    <name evidence="1" type="ORF">BSAL_40060</name>
</gene>
<protein>
    <submittedName>
        <fullName evidence="1">Uncharacterized protein</fullName>
    </submittedName>
</protein>
<dbReference type="VEuPathDB" id="TriTrypDB:BSAL_40060"/>
<sequence>MHRRVILSSLVQGGWPRRGAALVGEVRSAPRFDAFLPPDLPLMACCCALVSKSRGLLCPTELERVLSRLEGAATVEEVQVSA</sequence>
<name>A0A0S4JQE1_BODSA</name>
<dbReference type="Proteomes" id="UP000051952">
    <property type="component" value="Unassembled WGS sequence"/>
</dbReference>
<dbReference type="AlphaFoldDB" id="A0A0S4JQE1"/>
<proteinExistence type="predicted"/>
<evidence type="ECO:0000313" key="2">
    <source>
        <dbReference type="Proteomes" id="UP000051952"/>
    </source>
</evidence>